<feature type="compositionally biased region" description="Gly residues" evidence="1">
    <location>
        <begin position="153"/>
        <end position="167"/>
    </location>
</feature>
<evidence type="ECO:0000313" key="3">
    <source>
        <dbReference type="Proteomes" id="UP001485043"/>
    </source>
</evidence>
<feature type="compositionally biased region" description="Basic and acidic residues" evidence="1">
    <location>
        <begin position="171"/>
        <end position="187"/>
    </location>
</feature>
<feature type="compositionally biased region" description="Low complexity" evidence="1">
    <location>
        <begin position="329"/>
        <end position="340"/>
    </location>
</feature>
<dbReference type="AlphaFoldDB" id="A0AAW1SZF0"/>
<evidence type="ECO:0000256" key="1">
    <source>
        <dbReference type="SAM" id="MobiDB-lite"/>
    </source>
</evidence>
<sequence length="1036" mass="107818">MTSNGGKGYSKLVALPDDLLDEPQLPSFTPQWLGKAGPSFQDGSRQPPATPPEPEHKDRKRAEGHAQANGEKWAPQAGAQPVPPPARGGKWRGQDEPSFVPPHRREQRGWSPHHQEETPRWMQEAHGPTHGNAHPVTRWQDTPQAPAEKWMPGGKGKGGGGGGGGWGPDAPRWDGMERGGNERRRQGPAENGVPWERSSLMPGTGPGFAMGRGRGLRGPPGPTGGVGAGWTPQQPTQAIGASAMLDAPRPGPRKKRAYTRDACIRFYRAQAASGGLGAPPGFTHPDNVLRPGSDHPTPMDVLAGTHKAGPDLAPEPTKPSDGPFKKTPGADPAASPAGDDSSAHTSPDQKPAAKPSAASNDALDTKASAGEAPAALPDLWCYQDPHGILQGPFPKDELVDCPFENPFLGGPKSPSGLKPPSGGASVASDYDTHHDGFGVGAPSESTSATSDSVSRLATAVDKADAIVPPPPRNKERAPALSKPAPSEAPSMQQDISAPRGQSPFAQQAQQVVPEVSDPAAAMQLEAQVATRQDSRDGSLDGGLTERGSEAKMESAMSSKPSRKQRRKQAHQAGGSKDELPSLPQLDKPVAPPVRGLGPLGQKPPVPPPKPAPTPMEHVQAEPEVPPPSRKEVPATVAAPWANSKAGTGKTLQEIQQEEARRAEIAAQRAREEQAAQAAAAAAAAASAASGWGGASGQSKIPTLREIQEQEERQRVQVKQAQKESGVQPGRQMRDLLGPTGDPITARGFTLADSLKLPEKKAVRPGWGAPARPEDPDVSPFAPVPKPPKGKTGATAPQKRPAAPMPEPTDDDDELLWDYGQAQREAVPAAVPTQPRPAPLPARAAPPAPSLAQKLAAQAASSRATAVNGTPGGAGTSKGMPATPRKMGVAGSSAAESPGATNAQQVAVDSLGLNIQISSEMEAWWKAQMAKLKGEGGVEMLQFLMSLPSPPDVLDTLRAYFPSLPASSLQGLTNELFRRKATPGQPAGPAAKPAAAAKPDASAAAKAAASKASGWAKPSPDLGKIKSYSESRKVFFN</sequence>
<keyword evidence="3" id="KW-1185">Reference proteome</keyword>
<feature type="compositionally biased region" description="Basic and acidic residues" evidence="1">
    <location>
        <begin position="103"/>
        <end position="119"/>
    </location>
</feature>
<organism evidence="2 3">
    <name type="scientific">Apatococcus fuscideae</name>
    <dbReference type="NCBI Taxonomy" id="2026836"/>
    <lineage>
        <taxon>Eukaryota</taxon>
        <taxon>Viridiplantae</taxon>
        <taxon>Chlorophyta</taxon>
        <taxon>core chlorophytes</taxon>
        <taxon>Trebouxiophyceae</taxon>
        <taxon>Chlorellales</taxon>
        <taxon>Chlorellaceae</taxon>
        <taxon>Apatococcus</taxon>
    </lineage>
</organism>
<feature type="compositionally biased region" description="Low complexity" evidence="1">
    <location>
        <begin position="849"/>
        <end position="865"/>
    </location>
</feature>
<feature type="compositionally biased region" description="Low complexity" evidence="1">
    <location>
        <begin position="408"/>
        <end position="423"/>
    </location>
</feature>
<feature type="compositionally biased region" description="Low complexity" evidence="1">
    <location>
        <begin position="443"/>
        <end position="454"/>
    </location>
</feature>
<accession>A0AAW1SZF0</accession>
<evidence type="ECO:0000313" key="2">
    <source>
        <dbReference type="EMBL" id="KAK9861659.1"/>
    </source>
</evidence>
<feature type="compositionally biased region" description="Low complexity" evidence="1">
    <location>
        <begin position="981"/>
        <end position="1001"/>
    </location>
</feature>
<feature type="compositionally biased region" description="Basic and acidic residues" evidence="1">
    <location>
        <begin position="53"/>
        <end position="64"/>
    </location>
</feature>
<feature type="region of interest" description="Disordered" evidence="1">
    <location>
        <begin position="20"/>
        <end position="234"/>
    </location>
</feature>
<feature type="region of interest" description="Disordered" evidence="1">
    <location>
        <begin position="273"/>
        <end position="370"/>
    </location>
</feature>
<feature type="region of interest" description="Disordered" evidence="1">
    <location>
        <begin position="979"/>
        <end position="1001"/>
    </location>
</feature>
<feature type="region of interest" description="Disordered" evidence="1">
    <location>
        <begin position="682"/>
        <end position="900"/>
    </location>
</feature>
<protein>
    <recommendedName>
        <fullName evidence="4">GYF domain-containing protein</fullName>
    </recommendedName>
</protein>
<feature type="compositionally biased region" description="Gly residues" evidence="1">
    <location>
        <begin position="204"/>
        <end position="228"/>
    </location>
</feature>
<proteinExistence type="predicted"/>
<feature type="compositionally biased region" description="Basic residues" evidence="1">
    <location>
        <begin position="560"/>
        <end position="569"/>
    </location>
</feature>
<dbReference type="EMBL" id="JALJOV010000720">
    <property type="protein sequence ID" value="KAK9861659.1"/>
    <property type="molecule type" value="Genomic_DNA"/>
</dbReference>
<feature type="compositionally biased region" description="Pro residues" evidence="1">
    <location>
        <begin position="833"/>
        <end position="848"/>
    </location>
</feature>
<gene>
    <name evidence="2" type="ORF">WJX84_001558</name>
</gene>
<feature type="region of interest" description="Disordered" evidence="1">
    <location>
        <begin position="382"/>
        <end position="633"/>
    </location>
</feature>
<comment type="caution">
    <text evidence="2">The sequence shown here is derived from an EMBL/GenBank/DDBJ whole genome shotgun (WGS) entry which is preliminary data.</text>
</comment>
<dbReference type="Proteomes" id="UP001485043">
    <property type="component" value="Unassembled WGS sequence"/>
</dbReference>
<feature type="compositionally biased region" description="Basic and acidic residues" evidence="1">
    <location>
        <begin position="705"/>
        <end position="714"/>
    </location>
</feature>
<reference evidence="2 3" key="1">
    <citation type="journal article" date="2024" name="Nat. Commun.">
        <title>Phylogenomics reveals the evolutionary origins of lichenization in chlorophyte algae.</title>
        <authorList>
            <person name="Puginier C."/>
            <person name="Libourel C."/>
            <person name="Otte J."/>
            <person name="Skaloud P."/>
            <person name="Haon M."/>
            <person name="Grisel S."/>
            <person name="Petersen M."/>
            <person name="Berrin J.G."/>
            <person name="Delaux P.M."/>
            <person name="Dal Grande F."/>
            <person name="Keller J."/>
        </authorList>
    </citation>
    <scope>NUCLEOTIDE SEQUENCE [LARGE SCALE GENOMIC DNA]</scope>
    <source>
        <strain evidence="2 3">SAG 2523</strain>
    </source>
</reference>
<evidence type="ECO:0008006" key="4">
    <source>
        <dbReference type="Google" id="ProtNLM"/>
    </source>
</evidence>
<feature type="compositionally biased region" description="Pro residues" evidence="1">
    <location>
        <begin position="601"/>
        <end position="613"/>
    </location>
</feature>
<name>A0AAW1SZF0_9CHLO</name>